<feature type="compositionally biased region" description="Acidic residues" evidence="1">
    <location>
        <begin position="365"/>
        <end position="425"/>
    </location>
</feature>
<protein>
    <recommendedName>
        <fullName evidence="2">INO80 complex subunit B-like conserved region domain-containing protein</fullName>
    </recommendedName>
</protein>
<sequence>MPAPKGKEKEKPKDRAKDSGKGKGRGGGRTAVVTRGGAAGIKRVVSSSGGDDAQSDEDDDEDEEEEASEASTTDRSDDDNSEEEHMPRPKDRSTWPKMARTLEAQLAQERRIGGEYQTYMEYRRRRLARREAKKDGNEGKGAANKQAKANAGPAVEKEAGGAGWSAKEPPSTREWIERVQENKREIEKRRREGAGGASSSPLANFPVAAAPTSPMTGIETGMGNMGPPTSRGRAAARGFMGANVPVSVPAPPPVPHSILPTASIPAPGVLVSAPPAAAAPPEPKGGALRIKLKLPANGGAGAEGSGSGSGSSSRAGGSTKGNASVSARSTAKGRAGTSVLKRGPMAQRGATRAFVGRGRRVAFPQDEEEEDSEEEDEDDEEGEEGEEDDEDGEGDEDDDVDVDVEGDAEGDVDVDVDVESEDVEGEIPFYRNVDVESEDSEDDDSEKDRPARPLTTRQAVLASMVDSSHVSLDGAAIPGAGAGGRRKKQLTEMEMKLRREETARKRKNLSEKKLEDEKAETINRLLKKQTRPRARRTNTTDSVGTGSVTPVGRAGKARGPAVGGSRLKAATGDEPDDDGEEELVEGEEGEGEEWEDEGVRDKPKPTWVRWVSRVVTVPEAPAGVDSMVVDGAAVKALERRMVLSLSLPSSLVQGVEAGKTGKTGGGEEAMDVDGEAGRAPRVERCAVEGCGERRKYRLVRDWTRGACGMGHLKILEGMV</sequence>
<evidence type="ECO:0000259" key="2">
    <source>
        <dbReference type="SMART" id="SM01406"/>
    </source>
</evidence>
<feature type="compositionally biased region" description="Acidic residues" evidence="1">
    <location>
        <begin position="53"/>
        <end position="68"/>
    </location>
</feature>
<name>A0A8H6HN50_9AGAR</name>
<feature type="compositionally biased region" description="Polar residues" evidence="1">
    <location>
        <begin position="320"/>
        <end position="329"/>
    </location>
</feature>
<dbReference type="EMBL" id="JACGCI010000059">
    <property type="protein sequence ID" value="KAF6750090.1"/>
    <property type="molecule type" value="Genomic_DNA"/>
</dbReference>
<dbReference type="OrthoDB" id="2021186at2759"/>
<dbReference type="Proteomes" id="UP000521943">
    <property type="component" value="Unassembled WGS sequence"/>
</dbReference>
<evidence type="ECO:0000313" key="4">
    <source>
        <dbReference type="Proteomes" id="UP000521943"/>
    </source>
</evidence>
<dbReference type="InterPro" id="IPR029523">
    <property type="entry name" value="INO80B/Ies2"/>
</dbReference>
<feature type="compositionally biased region" description="Basic and acidic residues" evidence="1">
    <location>
        <begin position="1"/>
        <end position="21"/>
    </location>
</feature>
<feature type="region of interest" description="Disordered" evidence="1">
    <location>
        <begin position="263"/>
        <end position="457"/>
    </location>
</feature>
<feature type="domain" description="INO80 complex subunit B-like conserved region" evidence="2">
    <location>
        <begin position="494"/>
        <end position="621"/>
    </location>
</feature>
<feature type="region of interest" description="Disordered" evidence="1">
    <location>
        <begin position="656"/>
        <end position="675"/>
    </location>
</feature>
<proteinExistence type="predicted"/>
<organism evidence="3 4">
    <name type="scientific">Ephemerocybe angulata</name>
    <dbReference type="NCBI Taxonomy" id="980116"/>
    <lineage>
        <taxon>Eukaryota</taxon>
        <taxon>Fungi</taxon>
        <taxon>Dikarya</taxon>
        <taxon>Basidiomycota</taxon>
        <taxon>Agaricomycotina</taxon>
        <taxon>Agaricomycetes</taxon>
        <taxon>Agaricomycetidae</taxon>
        <taxon>Agaricales</taxon>
        <taxon>Agaricineae</taxon>
        <taxon>Psathyrellaceae</taxon>
        <taxon>Ephemerocybe</taxon>
    </lineage>
</organism>
<feature type="compositionally biased region" description="Low complexity" evidence="1">
    <location>
        <begin position="265"/>
        <end position="276"/>
    </location>
</feature>
<dbReference type="PANTHER" id="PTHR21561:SF12">
    <property type="entry name" value="INO80 COMPLEX SUBUNIT B"/>
    <property type="match status" value="1"/>
</dbReference>
<feature type="compositionally biased region" description="Basic residues" evidence="1">
    <location>
        <begin position="525"/>
        <end position="536"/>
    </location>
</feature>
<gene>
    <name evidence="3" type="ORF">DFP72DRAFT_911765</name>
</gene>
<keyword evidence="4" id="KW-1185">Reference proteome</keyword>
<feature type="compositionally biased region" description="Basic and acidic residues" evidence="1">
    <location>
        <begin position="83"/>
        <end position="94"/>
    </location>
</feature>
<dbReference type="Pfam" id="PF04795">
    <property type="entry name" value="PAPA-1"/>
    <property type="match status" value="1"/>
</dbReference>
<feature type="compositionally biased region" description="Basic and acidic residues" evidence="1">
    <location>
        <begin position="498"/>
        <end position="521"/>
    </location>
</feature>
<comment type="caution">
    <text evidence="3">The sequence shown here is derived from an EMBL/GenBank/DDBJ whole genome shotgun (WGS) entry which is preliminary data.</text>
</comment>
<dbReference type="AlphaFoldDB" id="A0A8H6HN50"/>
<accession>A0A8H6HN50</accession>
<dbReference type="InterPro" id="IPR006880">
    <property type="entry name" value="INO80B_C"/>
</dbReference>
<evidence type="ECO:0000256" key="1">
    <source>
        <dbReference type="SAM" id="MobiDB-lite"/>
    </source>
</evidence>
<feature type="compositionally biased region" description="Polar residues" evidence="1">
    <location>
        <begin position="537"/>
        <end position="548"/>
    </location>
</feature>
<evidence type="ECO:0000313" key="3">
    <source>
        <dbReference type="EMBL" id="KAF6750090.1"/>
    </source>
</evidence>
<feature type="compositionally biased region" description="Acidic residues" evidence="1">
    <location>
        <begin position="435"/>
        <end position="445"/>
    </location>
</feature>
<dbReference type="GO" id="GO:0006338">
    <property type="term" value="P:chromatin remodeling"/>
    <property type="evidence" value="ECO:0007669"/>
    <property type="project" value="InterPro"/>
</dbReference>
<feature type="compositionally biased region" description="Basic and acidic residues" evidence="1">
    <location>
        <begin position="170"/>
        <end position="193"/>
    </location>
</feature>
<dbReference type="PANTHER" id="PTHR21561">
    <property type="entry name" value="INO80 COMPLEX SUBUNIT B"/>
    <property type="match status" value="1"/>
</dbReference>
<feature type="compositionally biased region" description="Acidic residues" evidence="1">
    <location>
        <begin position="573"/>
        <end position="596"/>
    </location>
</feature>
<feature type="region of interest" description="Disordered" evidence="1">
    <location>
        <begin position="1"/>
        <end position="235"/>
    </location>
</feature>
<dbReference type="GO" id="GO:0031011">
    <property type="term" value="C:Ino80 complex"/>
    <property type="evidence" value="ECO:0007669"/>
    <property type="project" value="InterPro"/>
</dbReference>
<dbReference type="SMART" id="SM01406">
    <property type="entry name" value="PAPA-1"/>
    <property type="match status" value="1"/>
</dbReference>
<feature type="compositionally biased region" description="Low complexity" evidence="1">
    <location>
        <begin position="140"/>
        <end position="154"/>
    </location>
</feature>
<feature type="region of interest" description="Disordered" evidence="1">
    <location>
        <begin position="498"/>
        <end position="602"/>
    </location>
</feature>
<feature type="compositionally biased region" description="Basic and acidic residues" evidence="1">
    <location>
        <begin position="129"/>
        <end position="138"/>
    </location>
</feature>
<feature type="compositionally biased region" description="Gly residues" evidence="1">
    <location>
        <begin position="298"/>
        <end position="309"/>
    </location>
</feature>
<reference evidence="3 4" key="1">
    <citation type="submission" date="2020-07" db="EMBL/GenBank/DDBJ databases">
        <title>Comparative genomics of pyrophilous fungi reveals a link between fire events and developmental genes.</title>
        <authorList>
            <consortium name="DOE Joint Genome Institute"/>
            <person name="Steindorff A.S."/>
            <person name="Carver A."/>
            <person name="Calhoun S."/>
            <person name="Stillman K."/>
            <person name="Liu H."/>
            <person name="Lipzen A."/>
            <person name="Pangilinan J."/>
            <person name="Labutti K."/>
            <person name="Bruns T.D."/>
            <person name="Grigoriev I.V."/>
        </authorList>
    </citation>
    <scope>NUCLEOTIDE SEQUENCE [LARGE SCALE GENOMIC DNA]</scope>
    <source>
        <strain evidence="3 4">CBS 144469</strain>
    </source>
</reference>